<proteinExistence type="predicted"/>
<keyword evidence="4" id="KW-0378">Hydrolase</keyword>
<dbReference type="PANTHER" id="PTHR11802:SF3">
    <property type="entry name" value="RETINOID-INDUCIBLE SERINE CARBOXYPEPTIDASE"/>
    <property type="match status" value="1"/>
</dbReference>
<comment type="caution">
    <text evidence="7">The sequence shown here is derived from an EMBL/GenBank/DDBJ whole genome shotgun (WGS) entry which is preliminary data.</text>
</comment>
<sequence>MRRFLVACLVATSAAGLAWADEAGADKAEAAAEPIPEPVMFETAHRGTFNGTRVNYTVEAGETYIDNEDGEPAASLFTISYVKEGAGPQRPVAFVFNGGPGSASVLLHLGLLGPKRAVVASNADADDGAAPYRMVDNPESLLDVSDLVFIDPVGTGFSRAIGEGEGKDYWNEDGDKGSIAEFIRLWLNKHKRWNAPKYIIGESFGTTRAAYLAEELSTGDVDIALNGLLLISQALDYQGSTSVHDNVYSYITYLPSMAAAAQYHGKAGQGVPQDQFLAEARTFARDDYGPALLKGARLTETEHARIRDRLAYFTGLDPAYIETSDLRILMPRFQKELLRDEGLAIGRLDGRYAGDEADDAAETPSGDAASYFVSSAYSALMNQYLLGDLKVEMDRPYIASSGEVGSGWKYGPEDGAWEPHYVNSARQLTTAMRRNTAMQVWVANGYYDMITPFFDAEMTFARYGIPQDRVTMSYYPAGHMMYLHEPSLEAISEDMRAFLRGELEDARP</sequence>
<accession>A0A399RB19</accession>
<feature type="signal peptide" evidence="6">
    <location>
        <begin position="1"/>
        <end position="20"/>
    </location>
</feature>
<keyword evidence="2" id="KW-0645">Protease</keyword>
<dbReference type="GO" id="GO:0006508">
    <property type="term" value="P:proteolysis"/>
    <property type="evidence" value="ECO:0007669"/>
    <property type="project" value="UniProtKB-KW"/>
</dbReference>
<feature type="chain" id="PRO_5017356762" evidence="6">
    <location>
        <begin position="21"/>
        <end position="508"/>
    </location>
</feature>
<keyword evidence="5" id="KW-0325">Glycoprotein</keyword>
<gene>
    <name evidence="7" type="ORF">D1223_17390</name>
</gene>
<evidence type="ECO:0000256" key="3">
    <source>
        <dbReference type="ARBA" id="ARBA00022729"/>
    </source>
</evidence>
<keyword evidence="1" id="KW-0121">Carboxypeptidase</keyword>
<keyword evidence="8" id="KW-1185">Reference proteome</keyword>
<reference evidence="7 8" key="1">
    <citation type="submission" date="2018-08" db="EMBL/GenBank/DDBJ databases">
        <title>Henriciella mobilis sp. nov., isolated from seawater.</title>
        <authorList>
            <person name="Cheng H."/>
            <person name="Wu Y.-H."/>
            <person name="Xu X.-W."/>
            <person name="Guo L.-L."/>
        </authorList>
    </citation>
    <scope>NUCLEOTIDE SEQUENCE [LARGE SCALE GENOMIC DNA]</scope>
    <source>
        <strain evidence="7 8">JN25</strain>
    </source>
</reference>
<name>A0A399RB19_9PROT</name>
<dbReference type="Proteomes" id="UP000266385">
    <property type="component" value="Unassembled WGS sequence"/>
</dbReference>
<dbReference type="Gene3D" id="3.40.50.1820">
    <property type="entry name" value="alpha/beta hydrolase"/>
    <property type="match status" value="1"/>
</dbReference>
<dbReference type="EMBL" id="QWFX01000016">
    <property type="protein sequence ID" value="RIJ26719.1"/>
    <property type="molecule type" value="Genomic_DNA"/>
</dbReference>
<evidence type="ECO:0000313" key="7">
    <source>
        <dbReference type="EMBL" id="RIJ26719.1"/>
    </source>
</evidence>
<dbReference type="OrthoDB" id="9770107at2"/>
<keyword evidence="3 6" id="KW-0732">Signal</keyword>
<dbReference type="AlphaFoldDB" id="A0A399RB19"/>
<evidence type="ECO:0000256" key="5">
    <source>
        <dbReference type="ARBA" id="ARBA00023180"/>
    </source>
</evidence>
<dbReference type="InterPro" id="IPR001563">
    <property type="entry name" value="Peptidase_S10"/>
</dbReference>
<evidence type="ECO:0000256" key="2">
    <source>
        <dbReference type="ARBA" id="ARBA00022670"/>
    </source>
</evidence>
<evidence type="ECO:0000313" key="8">
    <source>
        <dbReference type="Proteomes" id="UP000266385"/>
    </source>
</evidence>
<evidence type="ECO:0000256" key="4">
    <source>
        <dbReference type="ARBA" id="ARBA00022801"/>
    </source>
</evidence>
<dbReference type="RefSeq" id="WP_119377613.1">
    <property type="nucleotide sequence ID" value="NZ_QWFX01000016.1"/>
</dbReference>
<evidence type="ECO:0000256" key="1">
    <source>
        <dbReference type="ARBA" id="ARBA00022645"/>
    </source>
</evidence>
<dbReference type="InterPro" id="IPR029058">
    <property type="entry name" value="AB_hydrolase_fold"/>
</dbReference>
<dbReference type="GO" id="GO:0004185">
    <property type="term" value="F:serine-type carboxypeptidase activity"/>
    <property type="evidence" value="ECO:0007669"/>
    <property type="project" value="InterPro"/>
</dbReference>
<evidence type="ECO:0000256" key="6">
    <source>
        <dbReference type="SAM" id="SignalP"/>
    </source>
</evidence>
<dbReference type="Pfam" id="PF00450">
    <property type="entry name" value="Peptidase_S10"/>
    <property type="match status" value="1"/>
</dbReference>
<dbReference type="PANTHER" id="PTHR11802">
    <property type="entry name" value="SERINE PROTEASE FAMILY S10 SERINE CARBOXYPEPTIDASE"/>
    <property type="match status" value="1"/>
</dbReference>
<protein>
    <submittedName>
        <fullName evidence="7">Peptidase S10</fullName>
    </submittedName>
</protein>
<organism evidence="7 8">
    <name type="scientific">Henriciella mobilis</name>
    <dbReference type="NCBI Taxonomy" id="2305467"/>
    <lineage>
        <taxon>Bacteria</taxon>
        <taxon>Pseudomonadati</taxon>
        <taxon>Pseudomonadota</taxon>
        <taxon>Alphaproteobacteria</taxon>
        <taxon>Hyphomonadales</taxon>
        <taxon>Hyphomonadaceae</taxon>
        <taxon>Henriciella</taxon>
    </lineage>
</organism>
<dbReference type="SUPFAM" id="SSF53474">
    <property type="entry name" value="alpha/beta-Hydrolases"/>
    <property type="match status" value="1"/>
</dbReference>